<gene>
    <name evidence="1" type="ORF">LCGC14_2469880</name>
</gene>
<organism evidence="1">
    <name type="scientific">marine sediment metagenome</name>
    <dbReference type="NCBI Taxonomy" id="412755"/>
    <lineage>
        <taxon>unclassified sequences</taxon>
        <taxon>metagenomes</taxon>
        <taxon>ecological metagenomes</taxon>
    </lineage>
</organism>
<evidence type="ECO:0000313" key="1">
    <source>
        <dbReference type="EMBL" id="KKL18999.1"/>
    </source>
</evidence>
<dbReference type="AlphaFoldDB" id="A0A0F9BAL8"/>
<accession>A0A0F9BAL8</accession>
<proteinExistence type="predicted"/>
<sequence length="91" mass="10137">MHPDLRSTLTALTDEDASVRLVGLYVEDAIYRRRFGTVRLSFAQIAEGAGVHADTSYRAVHRLMQIGFLQRVKTGGRHNASVYAMSGRSQE</sequence>
<reference evidence="1" key="1">
    <citation type="journal article" date="2015" name="Nature">
        <title>Complex archaea that bridge the gap between prokaryotes and eukaryotes.</title>
        <authorList>
            <person name="Spang A."/>
            <person name="Saw J.H."/>
            <person name="Jorgensen S.L."/>
            <person name="Zaremba-Niedzwiedzka K."/>
            <person name="Martijn J."/>
            <person name="Lind A.E."/>
            <person name="van Eijk R."/>
            <person name="Schleper C."/>
            <person name="Guy L."/>
            <person name="Ettema T.J."/>
        </authorList>
    </citation>
    <scope>NUCLEOTIDE SEQUENCE</scope>
</reference>
<protein>
    <recommendedName>
        <fullName evidence="2">HTH iclR-type domain-containing protein</fullName>
    </recommendedName>
</protein>
<evidence type="ECO:0008006" key="2">
    <source>
        <dbReference type="Google" id="ProtNLM"/>
    </source>
</evidence>
<name>A0A0F9BAL8_9ZZZZ</name>
<dbReference type="EMBL" id="LAZR01038648">
    <property type="protein sequence ID" value="KKL18999.1"/>
    <property type="molecule type" value="Genomic_DNA"/>
</dbReference>
<comment type="caution">
    <text evidence="1">The sequence shown here is derived from an EMBL/GenBank/DDBJ whole genome shotgun (WGS) entry which is preliminary data.</text>
</comment>